<name>A0ABR4F2C3_9PEZI</name>
<gene>
    <name evidence="2" type="ORF">FJTKL_03376</name>
</gene>
<dbReference type="PANTHER" id="PTHR38790">
    <property type="entry name" value="2EXR DOMAIN-CONTAINING PROTEIN-RELATED"/>
    <property type="match status" value="1"/>
</dbReference>
<dbReference type="InterPro" id="IPR056632">
    <property type="entry name" value="DUF7730"/>
</dbReference>
<comment type="caution">
    <text evidence="2">The sequence shown here is derived from an EMBL/GenBank/DDBJ whole genome shotgun (WGS) entry which is preliminary data.</text>
</comment>
<sequence>MWIINWAQRLIWHESHDIDEVPPLPFLPKPSSTGENATTQGVAKTGPALHNGIFFERLSPDLRRMILVEAFGDRAVHMDLRYDRPLRARPPRKFMHAGGVDVLDQGHSPSRQMRKPRAWQWYSCVCHRDPVWFMERWHSAKLDVGDMASHPVMDSCLRRRPQSCDAPPGDTGDMSRCFLGVMGWLMTCRQAYIEGIDILYSANRFHISGMPLIQHLPRLLPANALSDIQSVEMCWDLGQVAQPPVTDQDISAEPRFNGWRMFLSLLDELPKSLPRLKYLHLTLRGVWFPPQMAVNDIVRHSEPAMLQPLDKMVRELYLSSGWSSPRYIVAIPANIFRTRWPLGSCTSEDGSEVLFDFEPAPKRRLVWRSLEPESAEPSGLENKPGYWLENALDDVHLLREQGPYLDPVSLSSLPLAGDW</sequence>
<dbReference type="Proteomes" id="UP001600888">
    <property type="component" value="Unassembled WGS sequence"/>
</dbReference>
<organism evidence="2 3">
    <name type="scientific">Diaporthe vaccinii</name>
    <dbReference type="NCBI Taxonomy" id="105482"/>
    <lineage>
        <taxon>Eukaryota</taxon>
        <taxon>Fungi</taxon>
        <taxon>Dikarya</taxon>
        <taxon>Ascomycota</taxon>
        <taxon>Pezizomycotina</taxon>
        <taxon>Sordariomycetes</taxon>
        <taxon>Sordariomycetidae</taxon>
        <taxon>Diaporthales</taxon>
        <taxon>Diaporthaceae</taxon>
        <taxon>Diaporthe</taxon>
        <taxon>Diaporthe eres species complex</taxon>
    </lineage>
</organism>
<dbReference type="EMBL" id="JBAWTH010000015">
    <property type="protein sequence ID" value="KAL2288686.1"/>
    <property type="molecule type" value="Genomic_DNA"/>
</dbReference>
<reference evidence="2 3" key="1">
    <citation type="submission" date="2024-03" db="EMBL/GenBank/DDBJ databases">
        <title>A high-quality draft genome sequence of Diaporthe vaccinii, a causative agent of upright dieback and viscid rot disease in cranberry plants.</title>
        <authorList>
            <person name="Sarrasin M."/>
            <person name="Lang B.F."/>
            <person name="Burger G."/>
        </authorList>
    </citation>
    <scope>NUCLEOTIDE SEQUENCE [LARGE SCALE GENOMIC DNA]</scope>
    <source>
        <strain evidence="2 3">IS7</strain>
    </source>
</reference>
<accession>A0ABR4F2C3</accession>
<protein>
    <recommendedName>
        <fullName evidence="1">DUF7730 domain-containing protein</fullName>
    </recommendedName>
</protein>
<evidence type="ECO:0000313" key="2">
    <source>
        <dbReference type="EMBL" id="KAL2288686.1"/>
    </source>
</evidence>
<feature type="domain" description="DUF7730" evidence="1">
    <location>
        <begin position="164"/>
        <end position="314"/>
    </location>
</feature>
<evidence type="ECO:0000259" key="1">
    <source>
        <dbReference type="Pfam" id="PF24864"/>
    </source>
</evidence>
<proteinExistence type="predicted"/>
<keyword evidence="3" id="KW-1185">Reference proteome</keyword>
<dbReference type="Pfam" id="PF24864">
    <property type="entry name" value="DUF7730"/>
    <property type="match status" value="1"/>
</dbReference>
<evidence type="ECO:0000313" key="3">
    <source>
        <dbReference type="Proteomes" id="UP001600888"/>
    </source>
</evidence>
<dbReference type="PANTHER" id="PTHR38790:SF4">
    <property type="entry name" value="2EXR DOMAIN-CONTAINING PROTEIN"/>
    <property type="match status" value="1"/>
</dbReference>